<evidence type="ECO:0000313" key="2">
    <source>
        <dbReference type="Proteomes" id="UP001472677"/>
    </source>
</evidence>
<evidence type="ECO:0000313" key="1">
    <source>
        <dbReference type="EMBL" id="KAK8602100.1"/>
    </source>
</evidence>
<evidence type="ECO:0008006" key="3">
    <source>
        <dbReference type="Google" id="ProtNLM"/>
    </source>
</evidence>
<keyword evidence="2" id="KW-1185">Reference proteome</keyword>
<comment type="caution">
    <text evidence="1">The sequence shown here is derived from an EMBL/GenBank/DDBJ whole genome shotgun (WGS) entry which is preliminary data.</text>
</comment>
<protein>
    <recommendedName>
        <fullName evidence="3">RNase H type-1 domain-containing protein</fullName>
    </recommendedName>
</protein>
<organism evidence="1 2">
    <name type="scientific">Hibiscus sabdariffa</name>
    <name type="common">roselle</name>
    <dbReference type="NCBI Taxonomy" id="183260"/>
    <lineage>
        <taxon>Eukaryota</taxon>
        <taxon>Viridiplantae</taxon>
        <taxon>Streptophyta</taxon>
        <taxon>Embryophyta</taxon>
        <taxon>Tracheophyta</taxon>
        <taxon>Spermatophyta</taxon>
        <taxon>Magnoliopsida</taxon>
        <taxon>eudicotyledons</taxon>
        <taxon>Gunneridae</taxon>
        <taxon>Pentapetalae</taxon>
        <taxon>rosids</taxon>
        <taxon>malvids</taxon>
        <taxon>Malvales</taxon>
        <taxon>Malvaceae</taxon>
        <taxon>Malvoideae</taxon>
        <taxon>Hibiscus</taxon>
    </lineage>
</organism>
<name>A0ABR2GHE0_9ROSI</name>
<sequence>MSSHLCGEIQGGNHKWREDARVMAIRPPHFHHRKATSYAPSFPNNHQLREATIRPTFHIVGFQLVTNADKLWIRALKAKYGWVGDVLEDVWLNDTGPLAMHYLLNQPPLSTSVAAMLTVFENWDWRRLSDMLREVVLDKIVVFPPHAALGRDLSRWRWNDSRIFLTHSAYKVLSINLSNGANGFWKYVWHIYVPQSVEGGAIGSSLFLNVNALVGRIIELLTRCWEVRIKHVGREANKIADYLTCKTRGLPSGEMFLCWTTV</sequence>
<accession>A0ABR2GHE0</accession>
<reference evidence="1 2" key="1">
    <citation type="journal article" date="2024" name="G3 (Bethesda)">
        <title>Genome assembly of Hibiscus sabdariffa L. provides insights into metabolisms of medicinal natural products.</title>
        <authorList>
            <person name="Kim T."/>
        </authorList>
    </citation>
    <scope>NUCLEOTIDE SEQUENCE [LARGE SCALE GENOMIC DNA]</scope>
    <source>
        <strain evidence="1">TK-2024</strain>
        <tissue evidence="1">Old leaves</tissue>
    </source>
</reference>
<dbReference type="Proteomes" id="UP001472677">
    <property type="component" value="Unassembled WGS sequence"/>
</dbReference>
<dbReference type="EMBL" id="JBBPBM010000001">
    <property type="protein sequence ID" value="KAK8602100.1"/>
    <property type="molecule type" value="Genomic_DNA"/>
</dbReference>
<proteinExistence type="predicted"/>
<gene>
    <name evidence="1" type="ORF">V6N12_051918</name>
</gene>